<evidence type="ECO:0000259" key="10">
    <source>
        <dbReference type="PROSITE" id="PS50887"/>
    </source>
</evidence>
<gene>
    <name evidence="11" type="ORF">SAMN05878282_108200</name>
</gene>
<feature type="domain" description="PAS" evidence="8">
    <location>
        <begin position="309"/>
        <end position="379"/>
    </location>
</feature>
<dbReference type="InterPro" id="IPR013656">
    <property type="entry name" value="PAS_4"/>
</dbReference>
<dbReference type="GO" id="GO:0005886">
    <property type="term" value="C:plasma membrane"/>
    <property type="evidence" value="ECO:0007669"/>
    <property type="project" value="UniProtKB-SubCell"/>
</dbReference>
<dbReference type="InterPro" id="IPR029787">
    <property type="entry name" value="Nucleotide_cyclase"/>
</dbReference>
<reference evidence="11 12" key="1">
    <citation type="submission" date="2017-01" db="EMBL/GenBank/DDBJ databases">
        <authorList>
            <person name="Mah S.A."/>
            <person name="Swanson W.J."/>
            <person name="Moy G.W."/>
            <person name="Vacquier V.D."/>
        </authorList>
    </citation>
    <scope>NUCLEOTIDE SEQUENCE [LARGE SCALE GENOMIC DNA]</scope>
    <source>
        <strain evidence="11 12">RU36E</strain>
    </source>
</reference>
<proteinExistence type="predicted"/>
<dbReference type="NCBIfam" id="TIGR00254">
    <property type="entry name" value="GGDEF"/>
    <property type="match status" value="1"/>
</dbReference>
<dbReference type="InterPro" id="IPR001633">
    <property type="entry name" value="EAL_dom"/>
</dbReference>
<dbReference type="InterPro" id="IPR035919">
    <property type="entry name" value="EAL_sf"/>
</dbReference>
<evidence type="ECO:0000256" key="2">
    <source>
        <dbReference type="ARBA" id="ARBA00004533"/>
    </source>
</evidence>
<keyword evidence="7" id="KW-0812">Transmembrane</keyword>
<dbReference type="SMART" id="SM00052">
    <property type="entry name" value="EAL"/>
    <property type="match status" value="1"/>
</dbReference>
<dbReference type="NCBIfam" id="TIGR00229">
    <property type="entry name" value="sensory_box"/>
    <property type="match status" value="1"/>
</dbReference>
<evidence type="ECO:0000256" key="6">
    <source>
        <dbReference type="ARBA" id="ARBA00051114"/>
    </source>
</evidence>
<dbReference type="SUPFAM" id="SSF55785">
    <property type="entry name" value="PYP-like sensor domain (PAS domain)"/>
    <property type="match status" value="1"/>
</dbReference>
<dbReference type="InterPro" id="IPR052155">
    <property type="entry name" value="Biofilm_reg_signaling"/>
</dbReference>
<dbReference type="Gene3D" id="3.30.70.270">
    <property type="match status" value="1"/>
</dbReference>
<evidence type="ECO:0000256" key="7">
    <source>
        <dbReference type="SAM" id="Phobius"/>
    </source>
</evidence>
<dbReference type="InterPro" id="IPR000014">
    <property type="entry name" value="PAS"/>
</dbReference>
<dbReference type="SUPFAM" id="SSF141868">
    <property type="entry name" value="EAL domain-like"/>
    <property type="match status" value="1"/>
</dbReference>
<dbReference type="FunFam" id="3.30.70.270:FF:000001">
    <property type="entry name" value="Diguanylate cyclase domain protein"/>
    <property type="match status" value="1"/>
</dbReference>
<dbReference type="EMBL" id="FTMP01000008">
    <property type="protein sequence ID" value="SIQ82515.1"/>
    <property type="molecule type" value="Genomic_DNA"/>
</dbReference>
<accession>A0A1N6VXP7</accession>
<dbReference type="CDD" id="cd01949">
    <property type="entry name" value="GGDEF"/>
    <property type="match status" value="1"/>
</dbReference>
<dbReference type="InterPro" id="IPR001638">
    <property type="entry name" value="Solute-binding_3/MltF_N"/>
</dbReference>
<keyword evidence="5" id="KW-0418">Kinase</keyword>
<comment type="cofactor">
    <cofactor evidence="1">
        <name>Mg(2+)</name>
        <dbReference type="ChEBI" id="CHEBI:18420"/>
    </cofactor>
</comment>
<evidence type="ECO:0000259" key="9">
    <source>
        <dbReference type="PROSITE" id="PS50883"/>
    </source>
</evidence>
<evidence type="ECO:0000256" key="3">
    <source>
        <dbReference type="ARBA" id="ARBA00012282"/>
    </source>
</evidence>
<dbReference type="PROSITE" id="PS50883">
    <property type="entry name" value="EAL"/>
    <property type="match status" value="1"/>
</dbReference>
<dbReference type="InterPro" id="IPR035965">
    <property type="entry name" value="PAS-like_dom_sf"/>
</dbReference>
<feature type="transmembrane region" description="Helical" evidence="7">
    <location>
        <begin position="274"/>
        <end position="295"/>
    </location>
</feature>
<organism evidence="11 12">
    <name type="scientific">Aquipseudomonas alcaligenes</name>
    <name type="common">Pseudomonas alcaligenes</name>
    <dbReference type="NCBI Taxonomy" id="43263"/>
    <lineage>
        <taxon>Bacteria</taxon>
        <taxon>Pseudomonadati</taxon>
        <taxon>Pseudomonadota</taxon>
        <taxon>Gammaproteobacteria</taxon>
        <taxon>Pseudomonadales</taxon>
        <taxon>Pseudomonadaceae</taxon>
        <taxon>Aquipseudomonas</taxon>
    </lineage>
</organism>
<dbReference type="Pfam" id="PF00497">
    <property type="entry name" value="SBP_bac_3"/>
    <property type="match status" value="1"/>
</dbReference>
<dbReference type="SMART" id="SM00267">
    <property type="entry name" value="GGDEF"/>
    <property type="match status" value="1"/>
</dbReference>
<dbReference type="PANTHER" id="PTHR44757">
    <property type="entry name" value="DIGUANYLATE CYCLASE DGCP"/>
    <property type="match status" value="1"/>
</dbReference>
<dbReference type="CDD" id="cd00130">
    <property type="entry name" value="PAS"/>
    <property type="match status" value="1"/>
</dbReference>
<dbReference type="Pfam" id="PF00563">
    <property type="entry name" value="EAL"/>
    <property type="match status" value="1"/>
</dbReference>
<sequence>MRFAPRVYHMISDLIAKIRPPIALLVGGLLLATCGQALAAREVRVGTYANEPKLILDANGRLSGIFGDLLLEIANQEGWQLTPVPCEWQRCLELARDGHLDLLPDVAWSEERATYLSFHRTPALFSWSQLYSSRDLRLDSILDLRGKKIAVMRSSVQESHLRTLLESFGLPAELVLVDSLEEGFRRTAAGEADAAVANQRFGDYHAERFTLRNTPIMFQPARLFFATRLGHNADLLKTIDRHLRQLQAQPNSPYYDILQRWGARPPQLEIPTTLWIGLGALAVLFLLASAGALLLRRRVAEQTRHLLNSELRLNTILDSVEAYIYIKDPEFRYQYANRKVCELFGRPRDEVIGRTDEAFFDPSTVAQLRHNDRLVLEEGERVQQEEVNRSLDGKCEQAYLSVKLPLRRPDSSIYALCGISTDITEHKKNLEQIHQLAFYDPLTGLPNRRLLQERLQHALARHQRSHQEGALLFIDLDNFKNLNDTLGHAMGDQLLQQVAQRLRGQVRQEDTLARLGGDEFVLMLEGLLGSGSAALGEIETVASKLLASLAQPYELQGQLHNSSASIGVTLFSDAQGTVEELLKRADLAMYQAKAAGRNAVRFFDPQLQAEVLARMQLENDLRQCLNDGRGLLLHYQPQVDRDGRLIGAEALVRWQHPQRGLIPPGEFIPLAESTELIFPLGRWILREACRQLVAWQEHPLLGRLPLAVNVSARQLHRPDFANEVLAILAESGADPERLELELTESQLAMDVEAIILRMQELRGHGVSFSLDDFGTGYSSLGYLKRLPLSRLKIDRCFVRDLLEDANDAAIIRTIVALGQTLDLEVIAEGVESAAQRDALLQSGCQLFQGYLFATPGPARLLEHWPSARGTD</sequence>
<dbReference type="Pfam" id="PF00990">
    <property type="entry name" value="GGDEF"/>
    <property type="match status" value="1"/>
</dbReference>
<comment type="subcellular location">
    <subcellularLocation>
        <location evidence="2">Cell inner membrane</location>
    </subcellularLocation>
</comment>
<feature type="domain" description="GGDEF" evidence="10">
    <location>
        <begin position="467"/>
        <end position="605"/>
    </location>
</feature>
<protein>
    <recommendedName>
        <fullName evidence="3">cyclic-guanylate-specific phosphodiesterase</fullName>
        <ecNumber evidence="3">3.1.4.52</ecNumber>
    </recommendedName>
</protein>
<dbReference type="PANTHER" id="PTHR44757:SF2">
    <property type="entry name" value="BIOFILM ARCHITECTURE MAINTENANCE PROTEIN MBAA"/>
    <property type="match status" value="1"/>
</dbReference>
<feature type="domain" description="EAL" evidence="9">
    <location>
        <begin position="614"/>
        <end position="869"/>
    </location>
</feature>
<dbReference type="InterPro" id="IPR043128">
    <property type="entry name" value="Rev_trsase/Diguanyl_cyclase"/>
</dbReference>
<dbReference type="PROSITE" id="PS50887">
    <property type="entry name" value="GGDEF"/>
    <property type="match status" value="1"/>
</dbReference>
<dbReference type="EC" id="3.1.4.52" evidence="3"/>
<dbReference type="Pfam" id="PF08448">
    <property type="entry name" value="PAS_4"/>
    <property type="match status" value="1"/>
</dbReference>
<dbReference type="Gene3D" id="3.20.20.450">
    <property type="entry name" value="EAL domain"/>
    <property type="match status" value="1"/>
</dbReference>
<keyword evidence="7" id="KW-1133">Transmembrane helix</keyword>
<dbReference type="SUPFAM" id="SSF53850">
    <property type="entry name" value="Periplasmic binding protein-like II"/>
    <property type="match status" value="1"/>
</dbReference>
<dbReference type="SMART" id="SM00091">
    <property type="entry name" value="PAS"/>
    <property type="match status" value="1"/>
</dbReference>
<evidence type="ECO:0000313" key="12">
    <source>
        <dbReference type="Proteomes" id="UP000185841"/>
    </source>
</evidence>
<dbReference type="Gene3D" id="3.40.190.10">
    <property type="entry name" value="Periplasmic binding protein-like II"/>
    <property type="match status" value="2"/>
</dbReference>
<dbReference type="FunFam" id="3.20.20.450:FF:000001">
    <property type="entry name" value="Cyclic di-GMP phosphodiesterase yahA"/>
    <property type="match status" value="1"/>
</dbReference>
<dbReference type="CDD" id="cd01948">
    <property type="entry name" value="EAL"/>
    <property type="match status" value="1"/>
</dbReference>
<dbReference type="SMART" id="SM00062">
    <property type="entry name" value="PBPb"/>
    <property type="match status" value="1"/>
</dbReference>
<evidence type="ECO:0000313" key="11">
    <source>
        <dbReference type="EMBL" id="SIQ82515.1"/>
    </source>
</evidence>
<dbReference type="AlphaFoldDB" id="A0A1N6VXP7"/>
<dbReference type="GO" id="GO:0071111">
    <property type="term" value="F:cyclic-guanylate-specific phosphodiesterase activity"/>
    <property type="evidence" value="ECO:0007669"/>
    <property type="project" value="UniProtKB-EC"/>
</dbReference>
<evidence type="ECO:0000259" key="8">
    <source>
        <dbReference type="PROSITE" id="PS50112"/>
    </source>
</evidence>
<evidence type="ECO:0000256" key="1">
    <source>
        <dbReference type="ARBA" id="ARBA00001946"/>
    </source>
</evidence>
<dbReference type="InterPro" id="IPR000160">
    <property type="entry name" value="GGDEF_dom"/>
</dbReference>
<dbReference type="PROSITE" id="PS50112">
    <property type="entry name" value="PAS"/>
    <property type="match status" value="1"/>
</dbReference>
<keyword evidence="5" id="KW-0808">Transferase</keyword>
<keyword evidence="7" id="KW-0472">Membrane</keyword>
<name>A0A1N6VXP7_AQUAC</name>
<evidence type="ECO:0000256" key="5">
    <source>
        <dbReference type="ARBA" id="ARBA00022777"/>
    </source>
</evidence>
<dbReference type="SUPFAM" id="SSF55073">
    <property type="entry name" value="Nucleotide cyclase"/>
    <property type="match status" value="1"/>
</dbReference>
<comment type="catalytic activity">
    <reaction evidence="6">
        <text>3',3'-c-di-GMP + H2O = 5'-phosphoguanylyl(3'-&gt;5')guanosine + H(+)</text>
        <dbReference type="Rhea" id="RHEA:24902"/>
        <dbReference type="ChEBI" id="CHEBI:15377"/>
        <dbReference type="ChEBI" id="CHEBI:15378"/>
        <dbReference type="ChEBI" id="CHEBI:58754"/>
        <dbReference type="ChEBI" id="CHEBI:58805"/>
        <dbReference type="EC" id="3.1.4.52"/>
    </reaction>
    <physiologicalReaction direction="left-to-right" evidence="6">
        <dbReference type="Rhea" id="RHEA:24903"/>
    </physiologicalReaction>
</comment>
<evidence type="ECO:0000256" key="4">
    <source>
        <dbReference type="ARBA" id="ARBA00022636"/>
    </source>
</evidence>
<dbReference type="Gene3D" id="3.30.450.20">
    <property type="entry name" value="PAS domain"/>
    <property type="match status" value="1"/>
</dbReference>
<dbReference type="GO" id="GO:0071732">
    <property type="term" value="P:cellular response to nitric oxide"/>
    <property type="evidence" value="ECO:0007669"/>
    <property type="project" value="UniProtKB-ARBA"/>
</dbReference>
<dbReference type="GO" id="GO:0016301">
    <property type="term" value="F:kinase activity"/>
    <property type="evidence" value="ECO:0007669"/>
    <property type="project" value="UniProtKB-KW"/>
</dbReference>
<dbReference type="Proteomes" id="UP000185841">
    <property type="component" value="Unassembled WGS sequence"/>
</dbReference>
<keyword evidence="4" id="KW-0973">c-di-GMP</keyword>